<evidence type="ECO:0000256" key="1">
    <source>
        <dbReference type="SAM" id="MobiDB-lite"/>
    </source>
</evidence>
<accession>A0A7S3J8P9</accession>
<protein>
    <submittedName>
        <fullName evidence="2">Uncharacterized protein</fullName>
    </submittedName>
</protein>
<gene>
    <name evidence="2" type="ORF">EHAR0213_LOCUS7622</name>
</gene>
<feature type="region of interest" description="Disordered" evidence="1">
    <location>
        <begin position="160"/>
        <end position="206"/>
    </location>
</feature>
<reference evidence="2" key="1">
    <citation type="submission" date="2021-01" db="EMBL/GenBank/DDBJ databases">
        <authorList>
            <person name="Corre E."/>
            <person name="Pelletier E."/>
            <person name="Niang G."/>
            <person name="Scheremetjew M."/>
            <person name="Finn R."/>
            <person name="Kale V."/>
            <person name="Holt S."/>
            <person name="Cochrane G."/>
            <person name="Meng A."/>
            <person name="Brown T."/>
            <person name="Cohen L."/>
        </authorList>
    </citation>
    <scope>NUCLEOTIDE SEQUENCE</scope>
    <source>
        <strain evidence="2">FSP1.4</strain>
    </source>
</reference>
<evidence type="ECO:0000313" key="2">
    <source>
        <dbReference type="EMBL" id="CAE0348711.1"/>
    </source>
</evidence>
<sequence>MSIEFQKSKLGVGSPIISKLEKVPSKKNTAGFTPVSKVGKSIKMKKANIKPIGSKSKYNSIIGSRSRMQSSQVAEYSTNTRKKMAKDRIIEYVAKFIRTKHYSSEIEAASDDGYEDMINNLKEFLQYLEDKNIINPKQLEDENEVNNLIADILKLDLTKFKGSNDKNSTNSQSKKRAGSQTHSKGDSDLGQGNSHKRSGSERVPSK</sequence>
<dbReference type="AlphaFoldDB" id="A0A7S3J8P9"/>
<proteinExistence type="predicted"/>
<feature type="compositionally biased region" description="Polar residues" evidence="1">
    <location>
        <begin position="165"/>
        <end position="182"/>
    </location>
</feature>
<dbReference type="EMBL" id="HBII01017938">
    <property type="protein sequence ID" value="CAE0348711.1"/>
    <property type="molecule type" value="Transcribed_RNA"/>
</dbReference>
<organism evidence="2">
    <name type="scientific">Euplotes harpa</name>
    <dbReference type="NCBI Taxonomy" id="151035"/>
    <lineage>
        <taxon>Eukaryota</taxon>
        <taxon>Sar</taxon>
        <taxon>Alveolata</taxon>
        <taxon>Ciliophora</taxon>
        <taxon>Intramacronucleata</taxon>
        <taxon>Spirotrichea</taxon>
        <taxon>Hypotrichia</taxon>
        <taxon>Euplotida</taxon>
        <taxon>Euplotidae</taxon>
        <taxon>Euplotes</taxon>
    </lineage>
</organism>
<name>A0A7S3J8P9_9SPIT</name>